<dbReference type="AlphaFoldDB" id="A0A6C0GC14"/>
<dbReference type="GO" id="GO:0006281">
    <property type="term" value="P:DNA repair"/>
    <property type="evidence" value="ECO:0007669"/>
    <property type="project" value="TreeGrafter"/>
</dbReference>
<accession>A0A6C0GC14</accession>
<dbReference type="SFLD" id="SFLDG01129">
    <property type="entry name" value="C1.5:_HAD__Beta-PGM__Phosphata"/>
    <property type="match status" value="1"/>
</dbReference>
<protein>
    <submittedName>
        <fullName evidence="1">Phosphonatase-like hydrolase</fullName>
    </submittedName>
</protein>
<sequence length="237" mass="26423">MAIKLVVFDMAGTTIQDKDNVHTALQKAFEIEGIRVSRDDANQVMGYPKPVAIRELLRQKLTDETYKDESYITHIHSNFLKEMISFYETSPDVQEKEGVQETFETLRKNHVKIAIDTGFDRSIANAVLNRVGWQEKGLIDASITSDEVEKGRPYPDMIFRAMKLTGVENVAEVAKVGDTASDLQEGNAAGCTYVIGVTTGAFTREALQSEPHTHLIEKLPELLAILELDKTPAGKRL</sequence>
<evidence type="ECO:0000313" key="1">
    <source>
        <dbReference type="EMBL" id="QHT65428.1"/>
    </source>
</evidence>
<reference evidence="1 2" key="1">
    <citation type="submission" date="2020-01" db="EMBL/GenBank/DDBJ databases">
        <authorList>
            <person name="Kim M.K."/>
        </authorList>
    </citation>
    <scope>NUCLEOTIDE SEQUENCE [LARGE SCALE GENOMIC DNA]</scope>
    <source>
        <strain evidence="1 2">172606-1</strain>
    </source>
</reference>
<dbReference type="Gene3D" id="3.40.50.1000">
    <property type="entry name" value="HAD superfamily/HAD-like"/>
    <property type="match status" value="1"/>
</dbReference>
<dbReference type="InterPro" id="IPR022468">
    <property type="entry name" value="PhnX-like"/>
</dbReference>
<dbReference type="SFLD" id="SFLDS00003">
    <property type="entry name" value="Haloacid_Dehalogenase"/>
    <property type="match status" value="1"/>
</dbReference>
<dbReference type="RefSeq" id="WP_162441515.1">
    <property type="nucleotide sequence ID" value="NZ_CP048222.1"/>
</dbReference>
<dbReference type="GO" id="GO:0008967">
    <property type="term" value="F:phosphoglycolate phosphatase activity"/>
    <property type="evidence" value="ECO:0007669"/>
    <property type="project" value="TreeGrafter"/>
</dbReference>
<proteinExistence type="predicted"/>
<dbReference type="EMBL" id="CP048222">
    <property type="protein sequence ID" value="QHT65428.1"/>
    <property type="molecule type" value="Genomic_DNA"/>
</dbReference>
<dbReference type="InterPro" id="IPR050155">
    <property type="entry name" value="HAD-like_hydrolase_sf"/>
</dbReference>
<dbReference type="InterPro" id="IPR036412">
    <property type="entry name" value="HAD-like_sf"/>
</dbReference>
<dbReference type="SUPFAM" id="SSF56784">
    <property type="entry name" value="HAD-like"/>
    <property type="match status" value="1"/>
</dbReference>
<evidence type="ECO:0000313" key="2">
    <source>
        <dbReference type="Proteomes" id="UP000480178"/>
    </source>
</evidence>
<dbReference type="PANTHER" id="PTHR43434:SF19">
    <property type="entry name" value="PHOSPHONOACETALDEHYDE HYDROLASE"/>
    <property type="match status" value="1"/>
</dbReference>
<dbReference type="Gene3D" id="1.10.150.240">
    <property type="entry name" value="Putative phosphatase, domain 2"/>
    <property type="match status" value="1"/>
</dbReference>
<keyword evidence="2" id="KW-1185">Reference proteome</keyword>
<gene>
    <name evidence="1" type="ORF">GXP67_01420</name>
</gene>
<dbReference type="InterPro" id="IPR023214">
    <property type="entry name" value="HAD_sf"/>
</dbReference>
<dbReference type="PANTHER" id="PTHR43434">
    <property type="entry name" value="PHOSPHOGLYCOLATE PHOSPHATASE"/>
    <property type="match status" value="1"/>
</dbReference>
<keyword evidence="1" id="KW-0378">Hydrolase</keyword>
<organism evidence="1 2">
    <name type="scientific">Rhodocytophaga rosea</name>
    <dbReference type="NCBI Taxonomy" id="2704465"/>
    <lineage>
        <taxon>Bacteria</taxon>
        <taxon>Pseudomonadati</taxon>
        <taxon>Bacteroidota</taxon>
        <taxon>Cytophagia</taxon>
        <taxon>Cytophagales</taxon>
        <taxon>Rhodocytophagaceae</taxon>
        <taxon>Rhodocytophaga</taxon>
    </lineage>
</organism>
<dbReference type="InterPro" id="IPR023198">
    <property type="entry name" value="PGP-like_dom2"/>
</dbReference>
<dbReference type="NCBIfam" id="TIGR03351">
    <property type="entry name" value="PhnX-like"/>
    <property type="match status" value="1"/>
</dbReference>
<dbReference type="Proteomes" id="UP000480178">
    <property type="component" value="Chromosome"/>
</dbReference>
<dbReference type="KEGG" id="rhoz:GXP67_01420"/>
<dbReference type="GO" id="GO:0005829">
    <property type="term" value="C:cytosol"/>
    <property type="evidence" value="ECO:0007669"/>
    <property type="project" value="TreeGrafter"/>
</dbReference>
<dbReference type="Pfam" id="PF00702">
    <property type="entry name" value="Hydrolase"/>
    <property type="match status" value="1"/>
</dbReference>
<dbReference type="SFLD" id="SFLDG01135">
    <property type="entry name" value="C1.5.6:_HAD__Beta-PGM__Phospha"/>
    <property type="match status" value="1"/>
</dbReference>
<name>A0A6C0GC14_9BACT</name>